<dbReference type="InterPro" id="IPR017195">
    <property type="entry name" value="ABC_thiamin-permease_prd"/>
</dbReference>
<sequence length="210" mass="21574">MMDSSAQSPTTPSSGAKQRTVRSSSRKGLADSALGTRNLMILAALAVVSQIVLLPLNYLAPTAGAAPGAVYVACSILFLWVIPFLLPATVVRRPGAVLVASFIMGVIGVFTTPVGPAALPGNLLGGAFIEVPLALMLYRKWTWWAYLVAAAVFGLFNSAMYVGLLKTAVGLPASSAMIVIGVASAVVGGGVAILLTRLLNRAGVGIDHRG</sequence>
<evidence type="ECO:0000313" key="3">
    <source>
        <dbReference type="EMBL" id="VEG75654.1"/>
    </source>
</evidence>
<dbReference type="Pfam" id="PF09819">
    <property type="entry name" value="ABC_cobalt"/>
    <property type="match status" value="1"/>
</dbReference>
<keyword evidence="2" id="KW-0812">Transmembrane</keyword>
<reference evidence="3 4" key="1">
    <citation type="submission" date="2018-12" db="EMBL/GenBank/DDBJ databases">
        <authorList>
            <consortium name="Pathogen Informatics"/>
        </authorList>
    </citation>
    <scope>NUCLEOTIDE SEQUENCE [LARGE SCALE GENOMIC DNA]</scope>
    <source>
        <strain evidence="3 4">NCTC11923</strain>
    </source>
</reference>
<feature type="transmembrane region" description="Helical" evidence="2">
    <location>
        <begin position="39"/>
        <end position="56"/>
    </location>
</feature>
<keyword evidence="4" id="KW-1185">Reference proteome</keyword>
<name>A0A448KFD2_9ACTO</name>
<evidence type="ECO:0000256" key="2">
    <source>
        <dbReference type="SAM" id="Phobius"/>
    </source>
</evidence>
<feature type="region of interest" description="Disordered" evidence="1">
    <location>
        <begin position="1"/>
        <end position="29"/>
    </location>
</feature>
<feature type="compositionally biased region" description="Polar residues" evidence="1">
    <location>
        <begin position="1"/>
        <end position="23"/>
    </location>
</feature>
<accession>A0A448KFD2</accession>
<evidence type="ECO:0000256" key="1">
    <source>
        <dbReference type="SAM" id="MobiDB-lite"/>
    </source>
</evidence>
<keyword evidence="2" id="KW-0472">Membrane</keyword>
<feature type="transmembrane region" description="Helical" evidence="2">
    <location>
        <begin position="176"/>
        <end position="199"/>
    </location>
</feature>
<dbReference type="EMBL" id="LR134363">
    <property type="protein sequence ID" value="VEG75654.1"/>
    <property type="molecule type" value="Genomic_DNA"/>
</dbReference>
<organism evidence="3 4">
    <name type="scientific">Actinomyces slackii</name>
    <dbReference type="NCBI Taxonomy" id="52774"/>
    <lineage>
        <taxon>Bacteria</taxon>
        <taxon>Bacillati</taxon>
        <taxon>Actinomycetota</taxon>
        <taxon>Actinomycetes</taxon>
        <taxon>Actinomycetales</taxon>
        <taxon>Actinomycetaceae</taxon>
        <taxon>Actinomyces</taxon>
    </lineage>
</organism>
<feature type="transmembrane region" description="Helical" evidence="2">
    <location>
        <begin position="95"/>
        <end position="111"/>
    </location>
</feature>
<dbReference type="Proteomes" id="UP000276899">
    <property type="component" value="Chromosome"/>
</dbReference>
<evidence type="ECO:0000313" key="4">
    <source>
        <dbReference type="Proteomes" id="UP000276899"/>
    </source>
</evidence>
<feature type="transmembrane region" description="Helical" evidence="2">
    <location>
        <begin position="68"/>
        <end position="88"/>
    </location>
</feature>
<gene>
    <name evidence="3" type="ORF">NCTC11923_02326</name>
</gene>
<feature type="transmembrane region" description="Helical" evidence="2">
    <location>
        <begin position="144"/>
        <end position="164"/>
    </location>
</feature>
<dbReference type="KEGG" id="asla:NCTC11923_02326"/>
<protein>
    <submittedName>
        <fullName evidence="3">Predicted membrane protein</fullName>
    </submittedName>
</protein>
<proteinExistence type="predicted"/>
<dbReference type="AlphaFoldDB" id="A0A448KFD2"/>
<keyword evidence="2" id="KW-1133">Transmembrane helix</keyword>